<keyword evidence="2" id="KW-0614">Plasmid</keyword>
<dbReference type="Proteomes" id="UP000298693">
    <property type="component" value="Plasmid p1"/>
</dbReference>
<keyword evidence="2" id="KW-0378">Hydrolase</keyword>
<dbReference type="EMBL" id="CP032346">
    <property type="protein sequence ID" value="QCO17723.1"/>
    <property type="molecule type" value="Genomic_DNA"/>
</dbReference>
<dbReference type="GO" id="GO:0016787">
    <property type="term" value="F:hydrolase activity"/>
    <property type="evidence" value="ECO:0007669"/>
    <property type="project" value="UniProtKB-KW"/>
</dbReference>
<accession>A0A4D8RAJ3</accession>
<dbReference type="RefSeq" id="WP_137141809.1">
    <property type="nucleotide sequence ID" value="NZ_CP032346.1"/>
</dbReference>
<gene>
    <name evidence="2" type="ORF">D3869_21260</name>
</gene>
<proteinExistence type="predicted"/>
<dbReference type="InterPro" id="IPR029058">
    <property type="entry name" value="AB_hydrolase_fold"/>
</dbReference>
<geneLocation type="plasmid" evidence="2">
    <name>p1</name>
</geneLocation>
<protein>
    <submittedName>
        <fullName evidence="2">Alpha/beta hydrolase</fullName>
    </submittedName>
</protein>
<dbReference type="Gene3D" id="3.40.50.1820">
    <property type="entry name" value="alpha/beta hydrolase"/>
    <property type="match status" value="1"/>
</dbReference>
<sequence>MRCGGAIAILAGLVLAMPMATDAQAQSQPSAERFSNTVVAEGVTITREACATLEAQETAAWVEVDGRGECLRYYAAGLRPAPGPNPIAAAWMHGDIMGSKPTSVGHQEGLGVAAMIDQERALAERFGIPFLFLARPGAYGSSGRFWTTRHTPREAALMNVLLDTLKARYGVTDWALGGHSAGGTLTAEFLARRNDLRCAVISSGAPAYRAYLEARGLQRVLARPQGWFDPADSLDRIPRAPKRRVFVIGDPRETNIPFDTQRGYYDALTARGHAAWLVPLERAPAPRRHNLVDFGETALGLCGSGADTGRILATLKAMPDQRDRISN</sequence>
<feature type="chain" id="PRO_5020939394" evidence="1">
    <location>
        <begin position="26"/>
        <end position="327"/>
    </location>
</feature>
<evidence type="ECO:0000313" key="3">
    <source>
        <dbReference type="Proteomes" id="UP000298693"/>
    </source>
</evidence>
<evidence type="ECO:0000313" key="2">
    <source>
        <dbReference type="EMBL" id="QCO17723.1"/>
    </source>
</evidence>
<reference evidence="2 3" key="1">
    <citation type="submission" date="2018-09" db="EMBL/GenBank/DDBJ databases">
        <title>Whole genome based analysis of evolution and adaptive divergence in Indian and Brazilian strains of Azospirillum brasilense.</title>
        <authorList>
            <person name="Singh C."/>
            <person name="Tripathi A.K."/>
        </authorList>
    </citation>
    <scope>NUCLEOTIDE SEQUENCE [LARGE SCALE GENOMIC DNA]</scope>
    <source>
        <strain evidence="2 3">MTCC4039</strain>
        <plasmid evidence="2 3">p1</plasmid>
    </source>
</reference>
<evidence type="ECO:0000256" key="1">
    <source>
        <dbReference type="SAM" id="SignalP"/>
    </source>
</evidence>
<feature type="signal peptide" evidence="1">
    <location>
        <begin position="1"/>
        <end position="25"/>
    </location>
</feature>
<organism evidence="2 3">
    <name type="scientific">Azospirillum brasilense</name>
    <dbReference type="NCBI Taxonomy" id="192"/>
    <lineage>
        <taxon>Bacteria</taxon>
        <taxon>Pseudomonadati</taxon>
        <taxon>Pseudomonadota</taxon>
        <taxon>Alphaproteobacteria</taxon>
        <taxon>Rhodospirillales</taxon>
        <taxon>Azospirillaceae</taxon>
        <taxon>Azospirillum</taxon>
    </lineage>
</organism>
<dbReference type="SUPFAM" id="SSF53474">
    <property type="entry name" value="alpha/beta-Hydrolases"/>
    <property type="match status" value="1"/>
</dbReference>
<dbReference type="AlphaFoldDB" id="A0A4D8RAJ3"/>
<name>A0A4D8RAJ3_AZOBR</name>
<keyword evidence="1" id="KW-0732">Signal</keyword>